<dbReference type="AlphaFoldDB" id="A0AAV3SXU4"/>
<proteinExistence type="predicted"/>
<organism evidence="2 3">
    <name type="scientific">Salarchaeum japonicum</name>
    <dbReference type="NCBI Taxonomy" id="555573"/>
    <lineage>
        <taxon>Archaea</taxon>
        <taxon>Methanobacteriati</taxon>
        <taxon>Methanobacteriota</taxon>
        <taxon>Stenosarchaea group</taxon>
        <taxon>Halobacteria</taxon>
        <taxon>Halobacteriales</taxon>
        <taxon>Halobacteriaceae</taxon>
    </lineage>
</organism>
<dbReference type="RefSeq" id="WP_227262000.1">
    <property type="nucleotide sequence ID" value="NZ_BAAADU010000002.1"/>
</dbReference>
<evidence type="ECO:0000313" key="3">
    <source>
        <dbReference type="Proteomes" id="UP001500194"/>
    </source>
</evidence>
<dbReference type="GeneID" id="68572607"/>
<gene>
    <name evidence="2" type="ORF">GCM10009019_02800</name>
</gene>
<protein>
    <submittedName>
        <fullName evidence="2">Uncharacterized protein</fullName>
    </submittedName>
</protein>
<feature type="transmembrane region" description="Helical" evidence="1">
    <location>
        <begin position="12"/>
        <end position="30"/>
    </location>
</feature>
<name>A0AAV3SXU4_9EURY</name>
<keyword evidence="1" id="KW-0472">Membrane</keyword>
<accession>A0AAV3SXU4</accession>
<reference evidence="2 3" key="1">
    <citation type="journal article" date="2019" name="Int. J. Syst. Evol. Microbiol.">
        <title>The Global Catalogue of Microorganisms (GCM) 10K type strain sequencing project: providing services to taxonomists for standard genome sequencing and annotation.</title>
        <authorList>
            <consortium name="The Broad Institute Genomics Platform"/>
            <consortium name="The Broad Institute Genome Sequencing Center for Infectious Disease"/>
            <person name="Wu L."/>
            <person name="Ma J."/>
        </authorList>
    </citation>
    <scope>NUCLEOTIDE SEQUENCE [LARGE SCALE GENOMIC DNA]</scope>
    <source>
        <strain evidence="2 3">JCM 16327</strain>
    </source>
</reference>
<sequence length="58" mass="5709">MSDSHDADPERAVSLLLVAVGVAVVAYGVVASRIPALVVGVGGSAAGLALFSRTTGTR</sequence>
<keyword evidence="3" id="KW-1185">Reference proteome</keyword>
<comment type="caution">
    <text evidence="2">The sequence shown here is derived from an EMBL/GenBank/DDBJ whole genome shotgun (WGS) entry which is preliminary data.</text>
</comment>
<keyword evidence="1" id="KW-0812">Transmembrane</keyword>
<dbReference type="EMBL" id="BAAADU010000002">
    <property type="protein sequence ID" value="GAA0644322.1"/>
    <property type="molecule type" value="Genomic_DNA"/>
</dbReference>
<dbReference type="Proteomes" id="UP001500194">
    <property type="component" value="Unassembled WGS sequence"/>
</dbReference>
<feature type="transmembrane region" description="Helical" evidence="1">
    <location>
        <begin position="36"/>
        <end position="52"/>
    </location>
</feature>
<keyword evidence="1" id="KW-1133">Transmembrane helix</keyword>
<evidence type="ECO:0000313" key="2">
    <source>
        <dbReference type="EMBL" id="GAA0644322.1"/>
    </source>
</evidence>
<evidence type="ECO:0000256" key="1">
    <source>
        <dbReference type="SAM" id="Phobius"/>
    </source>
</evidence>